<dbReference type="AlphaFoldDB" id="V6LIR2"/>
<keyword evidence="2" id="KW-0677">Repeat</keyword>
<dbReference type="SUPFAM" id="SSF52821">
    <property type="entry name" value="Rhodanese/Cell cycle control phosphatase"/>
    <property type="match status" value="1"/>
</dbReference>
<evidence type="ECO:0000313" key="5">
    <source>
        <dbReference type="EMBL" id="KAH0572570.1"/>
    </source>
</evidence>
<dbReference type="InterPro" id="IPR036873">
    <property type="entry name" value="Rhodanese-like_dom_sf"/>
</dbReference>
<dbReference type="Proteomes" id="UP000018208">
    <property type="component" value="Unassembled WGS sequence"/>
</dbReference>
<evidence type="ECO:0000313" key="6">
    <source>
        <dbReference type="Proteomes" id="UP000018208"/>
    </source>
</evidence>
<reference evidence="5" key="2">
    <citation type="submission" date="2020-12" db="EMBL/GenBank/DDBJ databases">
        <title>New Spironucleus salmonicida genome in near-complete chromosomes.</title>
        <authorList>
            <person name="Xu F."/>
            <person name="Kurt Z."/>
            <person name="Jimenez-Gonzalez A."/>
            <person name="Astvaldsson A."/>
            <person name="Andersson J.O."/>
            <person name="Svard S.G."/>
        </authorList>
    </citation>
    <scope>NUCLEOTIDE SEQUENCE</scope>
    <source>
        <strain evidence="5">ATCC 50377</strain>
    </source>
</reference>
<dbReference type="CDD" id="cd01448">
    <property type="entry name" value="TST_Repeat_1"/>
    <property type="match status" value="1"/>
</dbReference>
<dbReference type="PANTHER" id="PTHR11364">
    <property type="entry name" value="THIOSULFATE SULFERTANSFERASE"/>
    <property type="match status" value="1"/>
</dbReference>
<dbReference type="PANTHER" id="PTHR11364:SF27">
    <property type="entry name" value="SULFURTRANSFERASE"/>
    <property type="match status" value="1"/>
</dbReference>
<name>V6LIR2_9EUKA</name>
<keyword evidence="1 4" id="KW-0808">Transferase</keyword>
<dbReference type="GO" id="GO:0004792">
    <property type="term" value="F:thiosulfate-cyanide sulfurtransferase activity"/>
    <property type="evidence" value="ECO:0007669"/>
    <property type="project" value="TreeGrafter"/>
</dbReference>
<dbReference type="EMBL" id="KI546115">
    <property type="protein sequence ID" value="EST44490.1"/>
    <property type="molecule type" value="Genomic_DNA"/>
</dbReference>
<organism evidence="4">
    <name type="scientific">Spironucleus salmonicida</name>
    <dbReference type="NCBI Taxonomy" id="348837"/>
    <lineage>
        <taxon>Eukaryota</taxon>
        <taxon>Metamonada</taxon>
        <taxon>Diplomonadida</taxon>
        <taxon>Hexamitidae</taxon>
        <taxon>Hexamitinae</taxon>
        <taxon>Spironucleus</taxon>
    </lineage>
</organism>
<accession>V6LIR2</accession>
<dbReference type="PROSITE" id="PS50206">
    <property type="entry name" value="RHODANESE_3"/>
    <property type="match status" value="1"/>
</dbReference>
<dbReference type="EMBL" id="AUWU02000005">
    <property type="protein sequence ID" value="KAH0572570.1"/>
    <property type="molecule type" value="Genomic_DNA"/>
</dbReference>
<dbReference type="OrthoDB" id="270167at2759"/>
<evidence type="ECO:0000256" key="2">
    <source>
        <dbReference type="ARBA" id="ARBA00022737"/>
    </source>
</evidence>
<evidence type="ECO:0000259" key="3">
    <source>
        <dbReference type="PROSITE" id="PS50206"/>
    </source>
</evidence>
<dbReference type="InterPro" id="IPR001763">
    <property type="entry name" value="Rhodanese-like_dom"/>
</dbReference>
<proteinExistence type="predicted"/>
<dbReference type="SMART" id="SM00450">
    <property type="entry name" value="RHOD"/>
    <property type="match status" value="1"/>
</dbReference>
<dbReference type="GO" id="GO:0005739">
    <property type="term" value="C:mitochondrion"/>
    <property type="evidence" value="ECO:0007669"/>
    <property type="project" value="TreeGrafter"/>
</dbReference>
<dbReference type="Pfam" id="PF00581">
    <property type="entry name" value="Rhodanese"/>
    <property type="match status" value="1"/>
</dbReference>
<keyword evidence="6" id="KW-1185">Reference proteome</keyword>
<protein>
    <submittedName>
        <fullName evidence="4 5">Thiosulfate sulfurtransferase</fullName>
    </submittedName>
</protein>
<dbReference type="Gene3D" id="3.40.250.10">
    <property type="entry name" value="Rhodanese-like domain"/>
    <property type="match status" value="1"/>
</dbReference>
<evidence type="ECO:0000313" key="4">
    <source>
        <dbReference type="EMBL" id="EST44490.1"/>
    </source>
</evidence>
<dbReference type="VEuPathDB" id="GiardiaDB:SS50377_24681"/>
<evidence type="ECO:0000256" key="1">
    <source>
        <dbReference type="ARBA" id="ARBA00022679"/>
    </source>
</evidence>
<gene>
    <name evidence="4" type="ORF">SS50377_15487</name>
    <name evidence="5" type="ORF">SS50377_24681</name>
</gene>
<reference evidence="4 5" key="1">
    <citation type="journal article" date="2014" name="PLoS Genet.">
        <title>The Genome of Spironucleus salmonicida Highlights a Fish Pathogen Adapted to Fluctuating Environments.</title>
        <authorList>
            <person name="Xu F."/>
            <person name="Jerlstrom-Hultqvist J."/>
            <person name="Einarsson E."/>
            <person name="Astvaldsson A."/>
            <person name="Svard S.G."/>
            <person name="Andersson J.O."/>
        </authorList>
    </citation>
    <scope>NUCLEOTIDE SEQUENCE</scope>
    <source>
        <strain evidence="5">ATCC 50377</strain>
    </source>
</reference>
<feature type="domain" description="Rhodanese" evidence="3">
    <location>
        <begin position="64"/>
        <end position="128"/>
    </location>
</feature>
<dbReference type="InterPro" id="IPR045078">
    <property type="entry name" value="TST/MPST-like"/>
</dbReference>
<sequence length="325" mass="36906">MYPTLISPEWLEAHHNSTDIRIFDATLHEDMTLSQAKHVFSKKHVKNSYQLILREENATYDQVPKPQVFTKLATSQGLTRGVHAVIYDSDGKSAIRAWWLLQYYSHPKVSILLGGLDAWSQRDFPVELKKLVKPSPAPETAFYANPRPGVVVGAEEVNRYIQREKQQPTVIENLQFQDSIQQYELATDQKSVLAKLDLGDLEPKDYEIKQLVLSDDEQTDEYQNNALQTQWKLFLDEAGWFRTDILKIKSIFRQNGVNIELPITVTGNNLVDILHVVLAAFLCSGKGIDGLSVFFGGWDIFKNGIQKVFDDAGIIEKAPEEADDE</sequence>